<organism evidence="1 2">
    <name type="scientific">Skeletonema marinoi</name>
    <dbReference type="NCBI Taxonomy" id="267567"/>
    <lineage>
        <taxon>Eukaryota</taxon>
        <taxon>Sar</taxon>
        <taxon>Stramenopiles</taxon>
        <taxon>Ochrophyta</taxon>
        <taxon>Bacillariophyta</taxon>
        <taxon>Coscinodiscophyceae</taxon>
        <taxon>Thalassiosirophycidae</taxon>
        <taxon>Thalassiosirales</taxon>
        <taxon>Skeletonemataceae</taxon>
        <taxon>Skeletonema</taxon>
        <taxon>Skeletonema marinoi-dohrnii complex</taxon>
    </lineage>
</organism>
<keyword evidence="2" id="KW-1185">Reference proteome</keyword>
<dbReference type="Gene3D" id="3.40.50.11350">
    <property type="match status" value="1"/>
</dbReference>
<gene>
    <name evidence="1" type="ORF">QTG54_008175</name>
</gene>
<dbReference type="GO" id="GO:0006487">
    <property type="term" value="P:protein N-linked glycosylation"/>
    <property type="evidence" value="ECO:0007669"/>
    <property type="project" value="TreeGrafter"/>
</dbReference>
<evidence type="ECO:0000313" key="2">
    <source>
        <dbReference type="Proteomes" id="UP001224775"/>
    </source>
</evidence>
<reference evidence="1" key="1">
    <citation type="submission" date="2023-06" db="EMBL/GenBank/DDBJ databases">
        <title>Survivors Of The Sea: Transcriptome response of Skeletonema marinoi to long-term dormancy.</title>
        <authorList>
            <person name="Pinder M.I.M."/>
            <person name="Kourtchenko O."/>
            <person name="Robertson E.K."/>
            <person name="Larsson T."/>
            <person name="Maumus F."/>
            <person name="Osuna-Cruz C.M."/>
            <person name="Vancaester E."/>
            <person name="Stenow R."/>
            <person name="Vandepoele K."/>
            <person name="Ploug H."/>
            <person name="Bruchert V."/>
            <person name="Godhe A."/>
            <person name="Topel M."/>
        </authorList>
    </citation>
    <scope>NUCLEOTIDE SEQUENCE</scope>
    <source>
        <strain evidence="1">R05AC</strain>
    </source>
</reference>
<dbReference type="GO" id="GO:0046921">
    <property type="term" value="F:alpha-(1-&gt;6)-fucosyltransferase activity"/>
    <property type="evidence" value="ECO:0007669"/>
    <property type="project" value="TreeGrafter"/>
</dbReference>
<dbReference type="Proteomes" id="UP001224775">
    <property type="component" value="Unassembled WGS sequence"/>
</dbReference>
<dbReference type="PANTHER" id="PTHR13132:SF29">
    <property type="entry name" value="ALPHA-(1,6)-FUCOSYLTRANSFERASE"/>
    <property type="match status" value="1"/>
</dbReference>
<sequence length="319" mass="37414">MVPRDREPESVCFSWNNVKAADDWWTPRPWYHVTEETDDGFCFSHIEDAKKQNFMRLLAHNQFHGNCTNVISKSMTSSGWGYDFTNLADALWMGMNEMRPVQMVLTGLSGSKPGVWFYAGLKDGSKPVCQSTDMYCYMLNMTNCEAKKDKKDIIGLNREMRYLPGFELYKDWLFEYETRMQSWLRKEVYDYSNTRIHMKTPCTVIHVRRSDIKGHGGRKYHDIKDYVDNMNALGHKRLHENILLLTDDQNAIEEALREYPDKNWMYFNRTRFRGNEGGWENHFPSGDPKTEVVTLLSIYRAVTHCDSISKQWGTLATLF</sequence>
<dbReference type="AlphaFoldDB" id="A0AAD9DCQ4"/>
<evidence type="ECO:0000313" key="1">
    <source>
        <dbReference type="EMBL" id="KAK1740923.1"/>
    </source>
</evidence>
<dbReference type="EMBL" id="JATAAI010000014">
    <property type="protein sequence ID" value="KAK1740923.1"/>
    <property type="molecule type" value="Genomic_DNA"/>
</dbReference>
<accession>A0AAD9DCQ4</accession>
<comment type="caution">
    <text evidence="1">The sequence shown here is derived from an EMBL/GenBank/DDBJ whole genome shotgun (WGS) entry which is preliminary data.</text>
</comment>
<dbReference type="PANTHER" id="PTHR13132">
    <property type="entry name" value="ALPHA- 1,6 -FUCOSYLTRANSFERASE"/>
    <property type="match status" value="1"/>
</dbReference>
<name>A0AAD9DCQ4_9STRA</name>
<evidence type="ECO:0008006" key="3">
    <source>
        <dbReference type="Google" id="ProtNLM"/>
    </source>
</evidence>
<protein>
    <recommendedName>
        <fullName evidence="3">GT23 domain-containing protein</fullName>
    </recommendedName>
</protein>
<proteinExistence type="predicted"/>